<feature type="transmembrane region" description="Helical" evidence="8">
    <location>
        <begin position="41"/>
        <end position="60"/>
    </location>
</feature>
<feature type="transmembrane region" description="Helical" evidence="8">
    <location>
        <begin position="305"/>
        <end position="325"/>
    </location>
</feature>
<evidence type="ECO:0000256" key="7">
    <source>
        <dbReference type="ARBA" id="ARBA00023136"/>
    </source>
</evidence>
<accession>A0ABU9X2Z3</accession>
<evidence type="ECO:0000256" key="5">
    <source>
        <dbReference type="ARBA" id="ARBA00022692"/>
    </source>
</evidence>
<evidence type="ECO:0000256" key="2">
    <source>
        <dbReference type="ARBA" id="ARBA00010100"/>
    </source>
</evidence>
<evidence type="ECO:0000256" key="8">
    <source>
        <dbReference type="RuleBase" id="RU365092"/>
    </source>
</evidence>
<dbReference type="PANTHER" id="PTHR30003:SF0">
    <property type="entry name" value="GLYCOLATE PERMEASE GLCA-RELATED"/>
    <property type="match status" value="1"/>
</dbReference>
<comment type="function">
    <text evidence="8">Uptake of L-lactate across the membrane. Can also transport D-lactate and glycolate.</text>
</comment>
<feature type="transmembrane region" description="Helical" evidence="8">
    <location>
        <begin position="201"/>
        <end position="218"/>
    </location>
</feature>
<dbReference type="PANTHER" id="PTHR30003">
    <property type="entry name" value="L-LACTATE PERMEASE"/>
    <property type="match status" value="1"/>
</dbReference>
<keyword evidence="5 8" id="KW-0812">Transmembrane</keyword>
<protein>
    <recommendedName>
        <fullName evidence="8">L-lactate permease</fullName>
    </recommendedName>
</protein>
<comment type="subcellular location">
    <subcellularLocation>
        <location evidence="1 8">Cell membrane</location>
        <topology evidence="1 8">Multi-pass membrane protein</topology>
    </subcellularLocation>
</comment>
<evidence type="ECO:0000256" key="1">
    <source>
        <dbReference type="ARBA" id="ARBA00004651"/>
    </source>
</evidence>
<dbReference type="RefSeq" id="WP_345886399.1">
    <property type="nucleotide sequence ID" value="NZ_JBDFRB010000018.1"/>
</dbReference>
<evidence type="ECO:0000313" key="9">
    <source>
        <dbReference type="EMBL" id="MEN2745823.1"/>
    </source>
</evidence>
<keyword evidence="6 8" id="KW-1133">Transmembrane helix</keyword>
<reference evidence="9 10" key="1">
    <citation type="submission" date="2024-05" db="EMBL/GenBank/DDBJ databases">
        <title>Sinomonas sp. nov., isolated from a waste landfill.</title>
        <authorList>
            <person name="Zhao Y."/>
        </authorList>
    </citation>
    <scope>NUCLEOTIDE SEQUENCE [LARGE SCALE GENOMIC DNA]</scope>
    <source>
        <strain evidence="9 10">CCTCC AB2014300</strain>
    </source>
</reference>
<feature type="transmembrane region" description="Helical" evidence="8">
    <location>
        <begin position="167"/>
        <end position="189"/>
    </location>
</feature>
<name>A0ABU9X2Z3_9MICC</name>
<evidence type="ECO:0000256" key="3">
    <source>
        <dbReference type="ARBA" id="ARBA00022448"/>
    </source>
</evidence>
<comment type="caution">
    <text evidence="9">The sequence shown here is derived from an EMBL/GenBank/DDBJ whole genome shotgun (WGS) entry which is preliminary data.</text>
</comment>
<evidence type="ECO:0000256" key="4">
    <source>
        <dbReference type="ARBA" id="ARBA00022475"/>
    </source>
</evidence>
<comment type="similarity">
    <text evidence="2 8">Belongs to the lactate permease family.</text>
</comment>
<feature type="transmembrane region" description="Helical" evidence="8">
    <location>
        <begin position="225"/>
        <end position="247"/>
    </location>
</feature>
<feature type="transmembrane region" description="Helical" evidence="8">
    <location>
        <begin position="72"/>
        <end position="92"/>
    </location>
</feature>
<feature type="transmembrane region" description="Helical" evidence="8">
    <location>
        <begin position="533"/>
        <end position="552"/>
    </location>
</feature>
<evidence type="ECO:0000256" key="6">
    <source>
        <dbReference type="ARBA" id="ARBA00022989"/>
    </source>
</evidence>
<feature type="transmembrane region" description="Helical" evidence="8">
    <location>
        <begin position="12"/>
        <end position="34"/>
    </location>
</feature>
<gene>
    <name evidence="9" type="ORF">ABCQ75_14940</name>
</gene>
<organism evidence="9 10">
    <name type="scientific">Sinomonas halotolerans</name>
    <dbReference type="NCBI Taxonomy" id="1644133"/>
    <lineage>
        <taxon>Bacteria</taxon>
        <taxon>Bacillati</taxon>
        <taxon>Actinomycetota</taxon>
        <taxon>Actinomycetes</taxon>
        <taxon>Micrococcales</taxon>
        <taxon>Micrococcaceae</taxon>
        <taxon>Sinomonas</taxon>
    </lineage>
</organism>
<keyword evidence="4 8" id="KW-1003">Cell membrane</keyword>
<proteinExistence type="inferred from homology"/>
<feature type="transmembrane region" description="Helical" evidence="8">
    <location>
        <begin position="368"/>
        <end position="390"/>
    </location>
</feature>
<dbReference type="Pfam" id="PF02652">
    <property type="entry name" value="Lactate_perm"/>
    <property type="match status" value="1"/>
</dbReference>
<keyword evidence="10" id="KW-1185">Reference proteome</keyword>
<dbReference type="NCBIfam" id="TIGR00795">
    <property type="entry name" value="lctP"/>
    <property type="match status" value="1"/>
</dbReference>
<dbReference type="InterPro" id="IPR003804">
    <property type="entry name" value="Lactate_perm"/>
</dbReference>
<feature type="transmembrane region" description="Helical" evidence="8">
    <location>
        <begin position="440"/>
        <end position="461"/>
    </location>
</feature>
<feature type="transmembrane region" description="Helical" evidence="8">
    <location>
        <begin position="417"/>
        <end position="434"/>
    </location>
</feature>
<dbReference type="EMBL" id="JBDFRB010000018">
    <property type="protein sequence ID" value="MEN2745823.1"/>
    <property type="molecule type" value="Genomic_DNA"/>
</dbReference>
<sequence length="561" mass="58723">MTFTPVTDPVAGSVAVSALIGLIPLVTFFLLLAVFRRSAPVSGAVALLAAVAVAVFAYRMPAGLALLAGSQGAVFGAFPVFWIVLTAVWLYQITVRSGRFEDLRRIFDRIGGGDLRIQAILIAFCFGGLLEALAGFGAPVAITATMLMAIGLKPLRAAITVLVANTAPVAFGAIAIPITTAGALTGIPAEHIGAIVGRQTPLLAFLVPVLLLFLVDGVRGVRDAWFPALVTGVVFGVAQFLCANYFSYELTDIVAALAGLGAAVVLLRFWKPRGAAEARERLGVAEPTVHAGGPGAVDVLTRSRVWLALFPYLLVIVVFAAAKLWRFGVDLPKALASTDIKIPWPVLHDALVTAEGKPLSSTVYNFQWLSGPGTLLLVSGLVIAAVYARYDGNGMFRMRFSEAVADLPRTFFKMRKAALTIVLVLALAYVMNLSGQTIAIGTWLAGTGAAFAFLSPILGWIGTAVTGSDTSANALFAKLQQTAGQHAGIDPALLVAANTTGGVVGKLISPQNLAIAATSVGMDGKESVIFRKVVGWSVGMLLVLCVLVFLQSTPVLGWMLP</sequence>
<evidence type="ECO:0000313" key="10">
    <source>
        <dbReference type="Proteomes" id="UP001422074"/>
    </source>
</evidence>
<dbReference type="Proteomes" id="UP001422074">
    <property type="component" value="Unassembled WGS sequence"/>
</dbReference>
<keyword evidence="3 8" id="KW-0813">Transport</keyword>
<keyword evidence="7 8" id="KW-0472">Membrane</keyword>